<dbReference type="KEGG" id="cci:CC1G_14666"/>
<proteinExistence type="predicted"/>
<feature type="compositionally biased region" description="Polar residues" evidence="1">
    <location>
        <begin position="1"/>
        <end position="13"/>
    </location>
</feature>
<reference evidence="2 3" key="1">
    <citation type="journal article" date="2010" name="Proc. Natl. Acad. Sci. U.S.A.">
        <title>Insights into evolution of multicellular fungi from the assembled chromosomes of the mushroom Coprinopsis cinerea (Coprinus cinereus).</title>
        <authorList>
            <person name="Stajich J.E."/>
            <person name="Wilke S.K."/>
            <person name="Ahren D."/>
            <person name="Au C.H."/>
            <person name="Birren B.W."/>
            <person name="Borodovsky M."/>
            <person name="Burns C."/>
            <person name="Canback B."/>
            <person name="Casselton L.A."/>
            <person name="Cheng C.K."/>
            <person name="Deng J."/>
            <person name="Dietrich F.S."/>
            <person name="Fargo D.C."/>
            <person name="Farman M.L."/>
            <person name="Gathman A.C."/>
            <person name="Goldberg J."/>
            <person name="Guigo R."/>
            <person name="Hoegger P.J."/>
            <person name="Hooker J.B."/>
            <person name="Huggins A."/>
            <person name="James T.Y."/>
            <person name="Kamada T."/>
            <person name="Kilaru S."/>
            <person name="Kodira C."/>
            <person name="Kues U."/>
            <person name="Kupfer D."/>
            <person name="Kwan H.S."/>
            <person name="Lomsadze A."/>
            <person name="Li W."/>
            <person name="Lilly W.W."/>
            <person name="Ma L.J."/>
            <person name="Mackey A.J."/>
            <person name="Manning G."/>
            <person name="Martin F."/>
            <person name="Muraguchi H."/>
            <person name="Natvig D.O."/>
            <person name="Palmerini H."/>
            <person name="Ramesh M.A."/>
            <person name="Rehmeyer C.J."/>
            <person name="Roe B.A."/>
            <person name="Shenoy N."/>
            <person name="Stanke M."/>
            <person name="Ter-Hovhannisyan V."/>
            <person name="Tunlid A."/>
            <person name="Velagapudi R."/>
            <person name="Vision T.J."/>
            <person name="Zeng Q."/>
            <person name="Zolan M.E."/>
            <person name="Pukkila P.J."/>
        </authorList>
    </citation>
    <scope>NUCLEOTIDE SEQUENCE [LARGE SCALE GENOMIC DNA]</scope>
    <source>
        <strain evidence="3">Okayama-7 / 130 / ATCC MYA-4618 / FGSC 9003</strain>
    </source>
</reference>
<evidence type="ECO:0000313" key="3">
    <source>
        <dbReference type="Proteomes" id="UP000001861"/>
    </source>
</evidence>
<feature type="compositionally biased region" description="Polar residues" evidence="1">
    <location>
        <begin position="73"/>
        <end position="84"/>
    </location>
</feature>
<dbReference type="Proteomes" id="UP000001861">
    <property type="component" value="Unassembled WGS sequence"/>
</dbReference>
<dbReference type="EMBL" id="AACS02000005">
    <property type="protein sequence ID" value="EFI27743.1"/>
    <property type="molecule type" value="Genomic_DNA"/>
</dbReference>
<protein>
    <submittedName>
        <fullName evidence="2">Uncharacterized protein</fullName>
    </submittedName>
</protein>
<keyword evidence="3" id="KW-1185">Reference proteome</keyword>
<evidence type="ECO:0000256" key="1">
    <source>
        <dbReference type="SAM" id="MobiDB-lite"/>
    </source>
</evidence>
<evidence type="ECO:0000313" key="2">
    <source>
        <dbReference type="EMBL" id="EFI27743.1"/>
    </source>
</evidence>
<organism evidence="2 3">
    <name type="scientific">Coprinopsis cinerea (strain Okayama-7 / 130 / ATCC MYA-4618 / FGSC 9003)</name>
    <name type="common">Inky cap fungus</name>
    <name type="synonym">Hormographiella aspergillata</name>
    <dbReference type="NCBI Taxonomy" id="240176"/>
    <lineage>
        <taxon>Eukaryota</taxon>
        <taxon>Fungi</taxon>
        <taxon>Dikarya</taxon>
        <taxon>Basidiomycota</taxon>
        <taxon>Agaricomycotina</taxon>
        <taxon>Agaricomycetes</taxon>
        <taxon>Agaricomycetidae</taxon>
        <taxon>Agaricales</taxon>
        <taxon>Agaricineae</taxon>
        <taxon>Psathyrellaceae</taxon>
        <taxon>Coprinopsis</taxon>
    </lineage>
</organism>
<name>D6RMS2_COPC7</name>
<sequence length="93" mass="10420">MNRQQPTGNNPNPGGSFIPPPKQDMEYLCAGKPFGSIRGPMKPSPFRDSIPNWQPYTYYERKYLIVGSHTSTQTDAPFVNQPTIDTHRNPGLA</sequence>
<dbReference type="GeneID" id="9379492"/>
<dbReference type="VEuPathDB" id="FungiDB:CC1G_14666"/>
<dbReference type="HOGENOM" id="CLU_2399586_0_0_1"/>
<feature type="region of interest" description="Disordered" evidence="1">
    <location>
        <begin position="1"/>
        <end position="24"/>
    </location>
</feature>
<feature type="region of interest" description="Disordered" evidence="1">
    <location>
        <begin position="73"/>
        <end position="93"/>
    </location>
</feature>
<dbReference type="RefSeq" id="XP_002911237.1">
    <property type="nucleotide sequence ID" value="XM_002911191.1"/>
</dbReference>
<accession>D6RMS2</accession>
<comment type="caution">
    <text evidence="2">The sequence shown here is derived from an EMBL/GenBank/DDBJ whole genome shotgun (WGS) entry which is preliminary data.</text>
</comment>
<dbReference type="OrthoDB" id="5585087at2759"/>
<dbReference type="InParanoid" id="D6RMS2"/>
<dbReference type="AlphaFoldDB" id="D6RMS2"/>
<gene>
    <name evidence="2" type="ORF">CC1G_14666</name>
</gene>